<organism evidence="1 2">
    <name type="scientific">Paramecium tetraurelia</name>
    <dbReference type="NCBI Taxonomy" id="5888"/>
    <lineage>
        <taxon>Eukaryota</taxon>
        <taxon>Sar</taxon>
        <taxon>Alveolata</taxon>
        <taxon>Ciliophora</taxon>
        <taxon>Intramacronucleata</taxon>
        <taxon>Oligohymenophorea</taxon>
        <taxon>Peniculida</taxon>
        <taxon>Parameciidae</taxon>
        <taxon>Paramecium</taxon>
    </lineage>
</organism>
<dbReference type="EMBL" id="CT867986">
    <property type="protein sequence ID" value="CAK56240.1"/>
    <property type="molecule type" value="Genomic_DNA"/>
</dbReference>
<evidence type="ECO:0000313" key="1">
    <source>
        <dbReference type="EMBL" id="CAK56240.1"/>
    </source>
</evidence>
<evidence type="ECO:0000313" key="2">
    <source>
        <dbReference type="Proteomes" id="UP000000600"/>
    </source>
</evidence>
<dbReference type="InParanoid" id="A0BCH3"/>
<dbReference type="GeneID" id="76803702"/>
<accession>A0BCH3</accession>
<dbReference type="HOGENOM" id="CLU_3261662_0_0_1"/>
<dbReference type="RefSeq" id="XP_052287110.1">
    <property type="nucleotide sequence ID" value="XM_052431201.1"/>
</dbReference>
<keyword evidence="2" id="KW-1185">Reference proteome</keyword>
<protein>
    <submittedName>
        <fullName evidence="1">Uncharacterized protein</fullName>
    </submittedName>
</protein>
<dbReference type="AlphaFoldDB" id="A0BCH3"/>
<sequence>MRRNRRQIHFTSIFGTTQWKYWDLNGIIGYCQFENELYHSHN</sequence>
<reference evidence="1 2" key="1">
    <citation type="journal article" date="2006" name="Nature">
        <title>Global trends of whole-genome duplications revealed by the ciliate Paramecium tetraurelia.</title>
        <authorList>
            <consortium name="Genoscope"/>
            <person name="Aury J.-M."/>
            <person name="Jaillon O."/>
            <person name="Duret L."/>
            <person name="Noel B."/>
            <person name="Jubin C."/>
            <person name="Porcel B.M."/>
            <person name="Segurens B."/>
            <person name="Daubin V."/>
            <person name="Anthouard V."/>
            <person name="Aiach N."/>
            <person name="Arnaiz O."/>
            <person name="Billaut A."/>
            <person name="Beisson J."/>
            <person name="Blanc I."/>
            <person name="Bouhouche K."/>
            <person name="Camara F."/>
            <person name="Duharcourt S."/>
            <person name="Guigo R."/>
            <person name="Gogendeau D."/>
            <person name="Katinka M."/>
            <person name="Keller A.-M."/>
            <person name="Kissmehl R."/>
            <person name="Klotz C."/>
            <person name="Koll F."/>
            <person name="Le Moue A."/>
            <person name="Lepere C."/>
            <person name="Malinsky S."/>
            <person name="Nowacki M."/>
            <person name="Nowak J.K."/>
            <person name="Plattner H."/>
            <person name="Poulain J."/>
            <person name="Ruiz F."/>
            <person name="Serrano V."/>
            <person name="Zagulski M."/>
            <person name="Dessen P."/>
            <person name="Betermier M."/>
            <person name="Weissenbach J."/>
            <person name="Scarpelli C."/>
            <person name="Schachter V."/>
            <person name="Sperling L."/>
            <person name="Meyer E."/>
            <person name="Cohen J."/>
            <person name="Wincker P."/>
        </authorList>
    </citation>
    <scope>NUCLEOTIDE SEQUENCE [LARGE SCALE GENOMIC DNA]</scope>
    <source>
        <strain evidence="1 2">Stock d4-2</strain>
    </source>
</reference>
<name>A0BCH3_PARTE</name>
<proteinExistence type="predicted"/>
<dbReference type="Proteomes" id="UP000000600">
    <property type="component" value="Unassembled WGS sequence"/>
</dbReference>
<gene>
    <name evidence="1" type="ORF">GSPATT00004334001</name>
</gene>